<reference evidence="4 5" key="1">
    <citation type="journal article" date="2016" name="Nat. Commun.">
        <title>Thousands of microbial genomes shed light on interconnected biogeochemical processes in an aquifer system.</title>
        <authorList>
            <person name="Anantharaman K."/>
            <person name="Brown C.T."/>
            <person name="Hug L.A."/>
            <person name="Sharon I."/>
            <person name="Castelle C.J."/>
            <person name="Probst A.J."/>
            <person name="Thomas B.C."/>
            <person name="Singh A."/>
            <person name="Wilkins M.J."/>
            <person name="Karaoz U."/>
            <person name="Brodie E.L."/>
            <person name="Williams K.H."/>
            <person name="Hubbard S.S."/>
            <person name="Banfield J.F."/>
        </authorList>
    </citation>
    <scope>NUCLEOTIDE SEQUENCE [LARGE SCALE GENOMIC DNA]</scope>
</reference>
<feature type="binding site" evidence="3">
    <location>
        <position position="60"/>
    </location>
    <ligand>
        <name>substrate</name>
    </ligand>
</feature>
<dbReference type="Proteomes" id="UP000177053">
    <property type="component" value="Unassembled WGS sequence"/>
</dbReference>
<dbReference type="GO" id="GO:0043456">
    <property type="term" value="P:regulation of pentose-phosphate shunt"/>
    <property type="evidence" value="ECO:0007669"/>
    <property type="project" value="TreeGrafter"/>
</dbReference>
<accession>A0A1F7XAB9</accession>
<dbReference type="Pfam" id="PF00300">
    <property type="entry name" value="His_Phos_1"/>
    <property type="match status" value="1"/>
</dbReference>
<dbReference type="CDD" id="cd07067">
    <property type="entry name" value="HP_PGM_like"/>
    <property type="match status" value="1"/>
</dbReference>
<dbReference type="PROSITE" id="PS00175">
    <property type="entry name" value="PG_MUTASE"/>
    <property type="match status" value="1"/>
</dbReference>
<dbReference type="GO" id="GO:0005829">
    <property type="term" value="C:cytosol"/>
    <property type="evidence" value="ECO:0007669"/>
    <property type="project" value="TreeGrafter"/>
</dbReference>
<dbReference type="GO" id="GO:0045820">
    <property type="term" value="P:negative regulation of glycolytic process"/>
    <property type="evidence" value="ECO:0007669"/>
    <property type="project" value="TreeGrafter"/>
</dbReference>
<dbReference type="InterPro" id="IPR029033">
    <property type="entry name" value="His_PPase_superfam"/>
</dbReference>
<keyword evidence="1" id="KW-0378">Hydrolase</keyword>
<dbReference type="PIRSF" id="PIRSF000709">
    <property type="entry name" value="6PFK_2-Ptase"/>
    <property type="match status" value="1"/>
</dbReference>
<dbReference type="EMBL" id="MGFS01000020">
    <property type="protein sequence ID" value="OGM11328.1"/>
    <property type="molecule type" value="Genomic_DNA"/>
</dbReference>
<gene>
    <name evidence="4" type="ORF">A2Z22_05070</name>
</gene>
<evidence type="ECO:0000313" key="4">
    <source>
        <dbReference type="EMBL" id="OGM11328.1"/>
    </source>
</evidence>
<evidence type="ECO:0008006" key="6">
    <source>
        <dbReference type="Google" id="ProtNLM"/>
    </source>
</evidence>
<dbReference type="GO" id="GO:0004331">
    <property type="term" value="F:fructose-2,6-bisphosphate 2-phosphatase activity"/>
    <property type="evidence" value="ECO:0007669"/>
    <property type="project" value="TreeGrafter"/>
</dbReference>
<dbReference type="Gene3D" id="3.40.50.1240">
    <property type="entry name" value="Phosphoglycerate mutase-like"/>
    <property type="match status" value="1"/>
</dbReference>
<dbReference type="PANTHER" id="PTHR46517">
    <property type="entry name" value="FRUCTOSE-2,6-BISPHOSPHATASE TIGAR"/>
    <property type="match status" value="1"/>
</dbReference>
<evidence type="ECO:0000256" key="3">
    <source>
        <dbReference type="PIRSR" id="PIRSR613078-2"/>
    </source>
</evidence>
<proteinExistence type="predicted"/>
<dbReference type="InterPro" id="IPR013078">
    <property type="entry name" value="His_Pase_superF_clade-1"/>
</dbReference>
<dbReference type="PANTHER" id="PTHR46517:SF1">
    <property type="entry name" value="FRUCTOSE-2,6-BISPHOSPHATASE TIGAR"/>
    <property type="match status" value="1"/>
</dbReference>
<feature type="active site" description="Proton donor/acceptor" evidence="2">
    <location>
        <position position="85"/>
    </location>
</feature>
<dbReference type="AlphaFoldDB" id="A0A1F7XAB9"/>
<dbReference type="SMART" id="SM00855">
    <property type="entry name" value="PGAM"/>
    <property type="match status" value="1"/>
</dbReference>
<comment type="caution">
    <text evidence="4">The sequence shown here is derived from an EMBL/GenBank/DDBJ whole genome shotgun (WGS) entry which is preliminary data.</text>
</comment>
<dbReference type="InterPro" id="IPR051695">
    <property type="entry name" value="Phosphoglycerate_Mutase"/>
</dbReference>
<dbReference type="SUPFAM" id="SSF53254">
    <property type="entry name" value="Phosphoglycerate mutase-like"/>
    <property type="match status" value="1"/>
</dbReference>
<feature type="binding site" evidence="3">
    <location>
        <begin position="8"/>
        <end position="15"/>
    </location>
    <ligand>
        <name>substrate</name>
    </ligand>
</feature>
<sequence>MLSIYLARHGQDEDNEKGILNGRRDYPLTQKGIEQAQDLAKKIKNAGINFDKVYSSPLKRAYKTAEIVADTLGISKPEIFEDLIERDFGIMTGKSHTDIEKICSPNILKTETVTYFLSPEGAETFPQLVKRGKRVSKLIKEKHKNGNILLVTHGDIGKMIYVAFYSLDWKDVLKMFHFGNSDLLLMSESSAPEEAYVFKMDQVNL</sequence>
<name>A0A1F7XAB9_9BACT</name>
<evidence type="ECO:0000256" key="2">
    <source>
        <dbReference type="PIRSR" id="PIRSR613078-1"/>
    </source>
</evidence>
<feature type="active site" description="Tele-phosphohistidine intermediate" evidence="2">
    <location>
        <position position="9"/>
    </location>
</feature>
<dbReference type="InterPro" id="IPR001345">
    <property type="entry name" value="PG/BPGM_mutase_AS"/>
</dbReference>
<evidence type="ECO:0000313" key="5">
    <source>
        <dbReference type="Proteomes" id="UP000177053"/>
    </source>
</evidence>
<organism evidence="4 5">
    <name type="scientific">Candidatus Woesebacteria bacterium RBG_16_34_12</name>
    <dbReference type="NCBI Taxonomy" id="1802480"/>
    <lineage>
        <taxon>Bacteria</taxon>
        <taxon>Candidatus Woeseibacteriota</taxon>
    </lineage>
</organism>
<protein>
    <recommendedName>
        <fullName evidence="6">Phosphoglycerate mutase</fullName>
    </recommendedName>
</protein>
<evidence type="ECO:0000256" key="1">
    <source>
        <dbReference type="ARBA" id="ARBA00022801"/>
    </source>
</evidence>